<dbReference type="HOGENOM" id="CLU_039582_4_2_1"/>
<dbReference type="AlphaFoldDB" id="M3XPC7"/>
<dbReference type="FunFam" id="1.10.10.1200:FF:000007">
    <property type="entry name" value="Melanoma-associated antigen C2"/>
    <property type="match status" value="1"/>
</dbReference>
<dbReference type="PANTHER" id="PTHR11736">
    <property type="entry name" value="MELANOMA-ASSOCIATED ANTIGEN MAGE ANTIGEN"/>
    <property type="match status" value="1"/>
</dbReference>
<dbReference type="GeneTree" id="ENSGT00940000162825"/>
<evidence type="ECO:0000259" key="1">
    <source>
        <dbReference type="PROSITE" id="PS50838"/>
    </source>
</evidence>
<organism evidence="2">
    <name type="scientific">Mustela putorius furo</name>
    <name type="common">European domestic ferret</name>
    <name type="synonym">Mustela furo</name>
    <dbReference type="NCBI Taxonomy" id="9669"/>
    <lineage>
        <taxon>Eukaryota</taxon>
        <taxon>Metazoa</taxon>
        <taxon>Chordata</taxon>
        <taxon>Craniata</taxon>
        <taxon>Vertebrata</taxon>
        <taxon>Euteleostomi</taxon>
        <taxon>Mammalia</taxon>
        <taxon>Eutheria</taxon>
        <taxon>Laurasiatheria</taxon>
        <taxon>Carnivora</taxon>
        <taxon>Caniformia</taxon>
        <taxon>Musteloidea</taxon>
        <taxon>Mustelidae</taxon>
        <taxon>Mustelinae</taxon>
        <taxon>Mustela</taxon>
    </lineage>
</organism>
<evidence type="ECO:0000313" key="2">
    <source>
        <dbReference type="Ensembl" id="ENSMPUP00000000927.1"/>
    </source>
</evidence>
<dbReference type="PANTHER" id="PTHR11736:SF145">
    <property type="entry name" value="MELANOMA-ASSOCIATED ANTIGEN B16"/>
    <property type="match status" value="1"/>
</dbReference>
<name>M3XPC7_MUSPF</name>
<dbReference type="InterPro" id="IPR041899">
    <property type="entry name" value="MAGE_WH2"/>
</dbReference>
<dbReference type="Ensembl" id="ENSMPUT00000000945.1">
    <property type="protein sequence ID" value="ENSMPUP00000000927.1"/>
    <property type="gene ID" value="ENSMPUG00000000933.1"/>
</dbReference>
<dbReference type="Pfam" id="PF01454">
    <property type="entry name" value="MAGE"/>
    <property type="match status" value="2"/>
</dbReference>
<dbReference type="Gene3D" id="1.10.10.1200">
    <property type="entry name" value="MAGE homology domain, winged helix WH1 motif"/>
    <property type="match status" value="2"/>
</dbReference>
<dbReference type="eggNOG" id="KOG4562">
    <property type="taxonomic scope" value="Eukaryota"/>
</dbReference>
<dbReference type="EMBL" id="AEYP01098065">
    <property type="status" value="NOT_ANNOTATED_CDS"/>
    <property type="molecule type" value="Genomic_DNA"/>
</dbReference>
<feature type="domain" description="MAGE" evidence="1">
    <location>
        <begin position="247"/>
        <end position="425"/>
    </location>
</feature>
<dbReference type="FunFam" id="1.10.10.1210:FF:000001">
    <property type="entry name" value="melanoma-associated antigen D1"/>
    <property type="match status" value="2"/>
</dbReference>
<accession>M3XPC7</accession>
<dbReference type="OMA" id="ACEHIEM"/>
<dbReference type="STRING" id="9669.ENSMPUP00000000927"/>
<dbReference type="GO" id="GO:0005634">
    <property type="term" value="C:nucleus"/>
    <property type="evidence" value="ECO:0007669"/>
    <property type="project" value="TreeGrafter"/>
</dbReference>
<proteinExistence type="predicted"/>
<dbReference type="Gene3D" id="1.10.10.1210">
    <property type="entry name" value="MAGE homology domain, winged helix WH2 motif"/>
    <property type="match status" value="2"/>
</dbReference>
<dbReference type="InterPro" id="IPR037445">
    <property type="entry name" value="MAGE"/>
</dbReference>
<dbReference type="InParanoid" id="M3XPC7"/>
<dbReference type="SMART" id="SM01373">
    <property type="entry name" value="MAGE"/>
    <property type="match status" value="2"/>
</dbReference>
<dbReference type="PROSITE" id="PS50838">
    <property type="entry name" value="MAGE"/>
    <property type="match status" value="2"/>
</dbReference>
<reference evidence="2" key="1">
    <citation type="submission" date="2024-06" db="UniProtKB">
        <authorList>
            <consortium name="Ensembl"/>
        </authorList>
    </citation>
    <scope>IDENTIFICATION</scope>
</reference>
<dbReference type="InterPro" id="IPR002190">
    <property type="entry name" value="MHD_dom"/>
</dbReference>
<dbReference type="GO" id="GO:0000122">
    <property type="term" value="P:negative regulation of transcription by RNA polymerase II"/>
    <property type="evidence" value="ECO:0007669"/>
    <property type="project" value="TreeGrafter"/>
</dbReference>
<protein>
    <recommendedName>
        <fullName evidence="1">MAGE domain-containing protein</fullName>
    </recommendedName>
</protein>
<feature type="domain" description="MAGE" evidence="1">
    <location>
        <begin position="1"/>
        <end position="199"/>
    </location>
</feature>
<dbReference type="EMBL" id="AEYP01098066">
    <property type="status" value="NOT_ANNOTATED_CDS"/>
    <property type="molecule type" value="Genomic_DNA"/>
</dbReference>
<dbReference type="InterPro" id="IPR041898">
    <property type="entry name" value="MAGE_WH1"/>
</dbReference>
<sequence>LDEKVISLVNFMLFKYHMKEPVTEADMKVVIKEYEDHFTEIFLRACEHIEMVFGLDVKRVDPTNHCYGLFIKLGLTYDGVLDGEEGMPKTGILIFILGVIFMKGNSATEEEVWEVLNLTGIYAGQKHAIFGEPRELITKDFVKEKYLEYRQVANSDPAQFEFLWGPRAHAETTKMKVLEFLAKVHGTDPSSFPSSYEEALQDEEESARLHMAVLGFWKLSELNFQKLSELNFLSVEGNRATEEEICISQKEVQSNTIKEYEDHFTEIFLRACEHIEMVFGLDVKRVDPTNHCYGLFIKLGLTYDGVLDGEEGMPKTGILIFILGVIFMKGNSATEEEVWEVLNLTGIYAGQKHAIFGEPRELITKDFVKEKYLEYRQVANSDPAQFEFLWGPRAHAETTKMKVLEFLAKVHGTDPSSFPSSYEEALQDEEESARARISAWSTSTSGAT</sequence>